<proteinExistence type="predicted"/>
<keyword evidence="1" id="KW-0378">Hydrolase</keyword>
<keyword evidence="4" id="KW-1185">Reference proteome</keyword>
<evidence type="ECO:0000256" key="1">
    <source>
        <dbReference type="ARBA" id="ARBA00022801"/>
    </source>
</evidence>
<comment type="caution">
    <text evidence="3">The sequence shown here is derived from an EMBL/GenBank/DDBJ whole genome shotgun (WGS) entry which is preliminary data.</text>
</comment>
<dbReference type="InterPro" id="IPR010905">
    <property type="entry name" value="Glyco_hydro_88"/>
</dbReference>
<evidence type="ECO:0000313" key="4">
    <source>
        <dbReference type="Proteomes" id="UP000473826"/>
    </source>
</evidence>
<dbReference type="PANTHER" id="PTHR41814:SF1">
    <property type="entry name" value="CELLULASE"/>
    <property type="match status" value="1"/>
</dbReference>
<dbReference type="GO" id="GO:0005975">
    <property type="term" value="P:carbohydrate metabolic process"/>
    <property type="evidence" value="ECO:0007669"/>
    <property type="project" value="InterPro"/>
</dbReference>
<dbReference type="Proteomes" id="UP000473826">
    <property type="component" value="Unassembled WGS sequence"/>
</dbReference>
<keyword evidence="2" id="KW-0732">Signal</keyword>
<dbReference type="Gene3D" id="1.50.10.10">
    <property type="match status" value="1"/>
</dbReference>
<dbReference type="SUPFAM" id="SSF48208">
    <property type="entry name" value="Six-hairpin glycosidases"/>
    <property type="match status" value="1"/>
</dbReference>
<feature type="chain" id="PRO_5028877856" description="Six-hairpin glycosidase" evidence="2">
    <location>
        <begin position="23"/>
        <end position="466"/>
    </location>
</feature>
<organism evidence="3 4">
    <name type="scientific">Vanrija humicola</name>
    <name type="common">Yeast</name>
    <name type="synonym">Cryptococcus humicola</name>
    <dbReference type="NCBI Taxonomy" id="5417"/>
    <lineage>
        <taxon>Eukaryota</taxon>
        <taxon>Fungi</taxon>
        <taxon>Dikarya</taxon>
        <taxon>Basidiomycota</taxon>
        <taxon>Agaricomycotina</taxon>
        <taxon>Tremellomycetes</taxon>
        <taxon>Trichosporonales</taxon>
        <taxon>Trichosporonaceae</taxon>
        <taxon>Vanrija</taxon>
    </lineage>
</organism>
<reference evidence="3 4" key="1">
    <citation type="journal article" date="2019" name="PLoS Genet.">
        <title>Convergent evolution of linked mating-type loci in basidiomycete fungi.</title>
        <authorList>
            <person name="Sun S."/>
            <person name="Coelho M.A."/>
            <person name="Heitman J."/>
            <person name="Nowrousian M."/>
        </authorList>
    </citation>
    <scope>NUCLEOTIDE SEQUENCE [LARGE SCALE GENOMIC DNA]</scope>
    <source>
        <strain evidence="3 4">CBS 4282</strain>
    </source>
</reference>
<dbReference type="GO" id="GO:0016787">
    <property type="term" value="F:hydrolase activity"/>
    <property type="evidence" value="ECO:0007669"/>
    <property type="project" value="UniProtKB-KW"/>
</dbReference>
<dbReference type="AlphaFoldDB" id="A0A7D8V409"/>
<evidence type="ECO:0000313" key="3">
    <source>
        <dbReference type="EMBL" id="TXT15672.1"/>
    </source>
</evidence>
<sequence>MLAPLAPLLLLQLAAAVVPSLALPLTDAETRQQGAVRAAGDALARAATPAAGSLVVTPHTPAHTLPSLSFAPGVNDPLYVQLTRSLPGILDKAIEITKHSWELGTLTNVLVEVYNPELSPFGFLPSAWNSSAHPNLPLTVVNITAQELAGYDFSGAPKAATTNLAALLSSTTPRALVDGAGSLGDPAALGPAAWITANFADQVRVLNNSGVSGLQRDAAYAWAVGNQLADLYAGPRADNGTISQRTEEFQLWSDMGYMIPPFLAYLGLTTNNATLLGEALNQWSLESSALLDPAANLYRHVHYWDTGFWLTGNGWMLSGLVRVLASIAKSPFAAQFATQTDAAARTAAKVFAALFNAADDWGLIATYIGATDGAAALTDSTGTAAVAGAFYRFLVLRPDLAAPLKPKADLAFRGVVSKINGANWLTAVVDPQGTNGFLRNDAANVRSPEGQSLLGALWAARTAAGQ</sequence>
<gene>
    <name evidence="3" type="ORF">VHUM_00175</name>
</gene>
<dbReference type="Pfam" id="PF07470">
    <property type="entry name" value="Glyco_hydro_88"/>
    <property type="match status" value="1"/>
</dbReference>
<dbReference type="OrthoDB" id="4138492at2759"/>
<accession>A0A7D8V409</accession>
<dbReference type="InterPro" id="IPR012341">
    <property type="entry name" value="6hp_glycosidase-like_sf"/>
</dbReference>
<dbReference type="EMBL" id="QKWK01000001">
    <property type="protein sequence ID" value="TXT15672.1"/>
    <property type="molecule type" value="Genomic_DNA"/>
</dbReference>
<name>A0A7D8V409_VANHU</name>
<dbReference type="InterPro" id="IPR008928">
    <property type="entry name" value="6-hairpin_glycosidase_sf"/>
</dbReference>
<evidence type="ECO:0008006" key="5">
    <source>
        <dbReference type="Google" id="ProtNLM"/>
    </source>
</evidence>
<protein>
    <recommendedName>
        <fullName evidence="5">Six-hairpin glycosidase</fullName>
    </recommendedName>
</protein>
<feature type="signal peptide" evidence="2">
    <location>
        <begin position="1"/>
        <end position="22"/>
    </location>
</feature>
<dbReference type="PANTHER" id="PTHR41814">
    <property type="entry name" value="EXPRESSED PROTEIN"/>
    <property type="match status" value="1"/>
</dbReference>
<evidence type="ECO:0000256" key="2">
    <source>
        <dbReference type="SAM" id="SignalP"/>
    </source>
</evidence>